<reference evidence="2 3" key="1">
    <citation type="journal article" date="2013" name="Proc. Natl. Acad. Sci. U.S.A.">
        <title>Fine-scale variation in meiotic recombination in Mimulus inferred from population shotgun sequencing.</title>
        <authorList>
            <person name="Hellsten U."/>
            <person name="Wright K.M."/>
            <person name="Jenkins J."/>
            <person name="Shu S."/>
            <person name="Yuan Y."/>
            <person name="Wessler S.R."/>
            <person name="Schmutz J."/>
            <person name="Willis J.H."/>
            <person name="Rokhsar D.S."/>
        </authorList>
    </citation>
    <scope>NUCLEOTIDE SEQUENCE [LARGE SCALE GENOMIC DNA]</scope>
    <source>
        <strain evidence="3">cv. DUN x IM62</strain>
    </source>
</reference>
<dbReference type="SUPFAM" id="SSF54518">
    <property type="entry name" value="Tubby C-terminal domain-like"/>
    <property type="match status" value="1"/>
</dbReference>
<organism evidence="2 3">
    <name type="scientific">Erythranthe guttata</name>
    <name type="common">Yellow monkey flower</name>
    <name type="synonym">Mimulus guttatus</name>
    <dbReference type="NCBI Taxonomy" id="4155"/>
    <lineage>
        <taxon>Eukaryota</taxon>
        <taxon>Viridiplantae</taxon>
        <taxon>Streptophyta</taxon>
        <taxon>Embryophyta</taxon>
        <taxon>Tracheophyta</taxon>
        <taxon>Spermatophyta</taxon>
        <taxon>Magnoliopsida</taxon>
        <taxon>eudicotyledons</taxon>
        <taxon>Gunneridae</taxon>
        <taxon>Pentapetalae</taxon>
        <taxon>asterids</taxon>
        <taxon>lamiids</taxon>
        <taxon>Lamiales</taxon>
        <taxon>Phrymaceae</taxon>
        <taxon>Erythranthe</taxon>
    </lineage>
</organism>
<gene>
    <name evidence="2" type="ORF">MIMGU_mgv1a014369mg</name>
</gene>
<evidence type="ECO:0000256" key="1">
    <source>
        <dbReference type="ARBA" id="ARBA00005437"/>
    </source>
</evidence>
<evidence type="ECO:0000313" key="3">
    <source>
        <dbReference type="Proteomes" id="UP000030748"/>
    </source>
</evidence>
<dbReference type="PANTHER" id="PTHR31087:SF58">
    <property type="entry name" value="OS07G0230700 PROTEIN"/>
    <property type="match status" value="1"/>
</dbReference>
<dbReference type="PhylomeDB" id="A0A022S3C5"/>
<sequence length="192" mass="21880">MAVVISRDFCLSEDVHLTVVRKVVSLTDGNFIVKDDKGNIVFNVIDKLFTLHDRHVLLDARGTPIVTFKKKHLSAHKRWEVFRGESSDAEDLLFSAKTSSIVQFKTELDVFLSENPDRNSWDFKVVGSWLERSCVIYDKNSTPIAQMQKKHTLCNTVLGKDTFGVTVYPQVDYAFVVALVVILHQINKDKHD</sequence>
<dbReference type="Pfam" id="PF04525">
    <property type="entry name" value="LOR"/>
    <property type="match status" value="1"/>
</dbReference>
<keyword evidence="3" id="KW-1185">Reference proteome</keyword>
<name>A0A022S3C5_ERYGU</name>
<comment type="similarity">
    <text evidence="1">Belongs to the LOR family.</text>
</comment>
<evidence type="ECO:0000313" key="2">
    <source>
        <dbReference type="EMBL" id="EYU45785.1"/>
    </source>
</evidence>
<dbReference type="InterPro" id="IPR038595">
    <property type="entry name" value="LOR_sf"/>
</dbReference>
<dbReference type="AlphaFoldDB" id="A0A022S3C5"/>
<dbReference type="Gene3D" id="2.40.160.200">
    <property type="entry name" value="LURP1-related"/>
    <property type="match status" value="1"/>
</dbReference>
<dbReference type="eggNOG" id="ENOG502QUU9">
    <property type="taxonomic scope" value="Eukaryota"/>
</dbReference>
<dbReference type="Proteomes" id="UP000030748">
    <property type="component" value="Unassembled WGS sequence"/>
</dbReference>
<dbReference type="EMBL" id="KI630173">
    <property type="protein sequence ID" value="EYU45785.1"/>
    <property type="molecule type" value="Genomic_DNA"/>
</dbReference>
<accession>A0A022S3C5</accession>
<dbReference type="PANTHER" id="PTHR31087">
    <property type="match status" value="1"/>
</dbReference>
<protein>
    <recommendedName>
        <fullName evidence="4">Protein LURP-one-related 15</fullName>
    </recommendedName>
</protein>
<evidence type="ECO:0008006" key="4">
    <source>
        <dbReference type="Google" id="ProtNLM"/>
    </source>
</evidence>
<dbReference type="InterPro" id="IPR025659">
    <property type="entry name" value="Tubby-like_C"/>
</dbReference>
<dbReference type="STRING" id="4155.A0A022S3C5"/>
<proteinExistence type="inferred from homology"/>
<dbReference type="InterPro" id="IPR007612">
    <property type="entry name" value="LOR"/>
</dbReference>